<sequence length="73" mass="7369">MRGGKTAGAVCTAAMNEAAVPGLTSGGICLSDSCSTMIAVRPTFRPALMTLIPKRSLITMGGRLATASTPDGR</sequence>
<reference evidence="1 2" key="1">
    <citation type="journal article" date="2013" name="Genome Announc.">
        <title>Draft Genome Sequence of Streptomyces gancidicus Strain BKS 13-15.</title>
        <authorList>
            <person name="Kumar S."/>
            <person name="Kaur N."/>
            <person name="Singh N.K."/>
            <person name="Raghava G.P."/>
            <person name="Mayilraj S."/>
        </authorList>
    </citation>
    <scope>NUCLEOTIDE SEQUENCE [LARGE SCALE GENOMIC DNA]</scope>
    <source>
        <strain evidence="1 2">BKS 13-15</strain>
    </source>
</reference>
<evidence type="ECO:0000313" key="1">
    <source>
        <dbReference type="EMBL" id="EMF30497.1"/>
    </source>
</evidence>
<evidence type="ECO:0000313" key="2">
    <source>
        <dbReference type="Proteomes" id="UP000011732"/>
    </source>
</evidence>
<dbReference type="EMBL" id="AOHP01000022">
    <property type="protein sequence ID" value="EMF30497.1"/>
    <property type="molecule type" value="Genomic_DNA"/>
</dbReference>
<protein>
    <submittedName>
        <fullName evidence="1">Uncharacterized protein</fullName>
    </submittedName>
</protein>
<organism evidence="1 2">
    <name type="scientific">Streptomyces gancidicus BKS 13-15</name>
    <dbReference type="NCBI Taxonomy" id="1284664"/>
    <lineage>
        <taxon>Bacteria</taxon>
        <taxon>Bacillati</taxon>
        <taxon>Actinomycetota</taxon>
        <taxon>Actinomycetes</taxon>
        <taxon>Kitasatosporales</taxon>
        <taxon>Streptomycetaceae</taxon>
        <taxon>Streptomyces</taxon>
        <taxon>Streptomyces pseudogriseolus group</taxon>
    </lineage>
</organism>
<gene>
    <name evidence="1" type="ORF">H114_03416</name>
</gene>
<dbReference type="Proteomes" id="UP000011732">
    <property type="component" value="Unassembled WGS sequence"/>
</dbReference>
<dbReference type="AlphaFoldDB" id="M3E9S4"/>
<accession>M3E9S4</accession>
<proteinExistence type="predicted"/>
<comment type="caution">
    <text evidence="1">The sequence shown here is derived from an EMBL/GenBank/DDBJ whole genome shotgun (WGS) entry which is preliminary data.</text>
</comment>
<name>M3E9S4_STREZ</name>
<keyword evidence="2" id="KW-1185">Reference proteome</keyword>